<dbReference type="PANTHER" id="PTHR33977">
    <property type="entry name" value="ZINC ION BINDING PROTEIN"/>
    <property type="match status" value="1"/>
</dbReference>
<accession>A0AAD7QLF1</accession>
<dbReference type="Proteomes" id="UP001163823">
    <property type="component" value="Chromosome 1"/>
</dbReference>
<dbReference type="PANTHER" id="PTHR33977:SF1">
    <property type="entry name" value="ZINC ION BINDING PROTEIN"/>
    <property type="match status" value="1"/>
</dbReference>
<sequence>MARWDAILSLPVQNPPTLEFSAGDLAWSKVEGWSDNLDRVALIPYARVDDFVRGESSNKDCPTRFHVEARRRRPPEMAYKPKVDGILEYILYWCSFGPDDHRKGGIVRPSRTTYVPKKKNAGRPNTKRGCTCHFIVKRLIAEPSVALIIYNKDKHVDKKGFPCHGPQDKKAAGTRAMFAPYISEDLRLRVLSLLYVGVSVETIMQRHNESVEKQGGPCNRDDLLTHRYVRRQERAIRRSTYELDADDAVSISMWVESHQSHVFFYEDFSDSDPFILGIQTEWQLQQMIKFGNCSLLASDSKFGSNKLKYPVHSLLVFNSDKKAIPVAWIIAPRFSSSDSHRWMRALYNRVHTKDPTWKLAGFIVDDPLSDVLTIRDVFQCSVLISFWRVRHTWHKNIVNKCLEIQMQVEISRRLGQVVDAVCRCQGTLSLFEDFMEDFIDESDFMDYFKATWYPRLGTWIMALKTLPLASQETCAAMEFYHNQLKLRLLNEKDHDVYQRADFLVDKLGTKIHSYFWLDEYSEKDDFARYWKNEWASGLTSWRKALQIPDSDVIMEGGCAKVTNQVDREKAYVVCNPGSLFGICNCSWSEMGNLCDHILKVTNVFRKRRLTLPSISLFQYYQALISMLHCPPYDSLTRDHAVSLAVCVQKQLTVLDLESSHNDMDPIMKQMSNNVNEKAFEANFADQNREITKGSSCIIEDMLPHDLNGCENGLDTPSSIRGDIGIHPVDPVSGRNGICSESGEILPSDMDIDPSSICLSPPGLYSIDEAVSSNVFSKNSGSILTTSEFQKLDPKDNALTNQDERGDDFLNKGSNSCMMDLDPLLIDIPGHSAQ</sequence>
<evidence type="ECO:0000313" key="1">
    <source>
        <dbReference type="EMBL" id="KAJ7982591.1"/>
    </source>
</evidence>
<dbReference type="EMBL" id="JARAOO010000001">
    <property type="protein sequence ID" value="KAJ7982591.1"/>
    <property type="molecule type" value="Genomic_DNA"/>
</dbReference>
<dbReference type="KEGG" id="qsa:O6P43_001698"/>
<organism evidence="1 2">
    <name type="scientific">Quillaja saponaria</name>
    <name type="common">Soap bark tree</name>
    <dbReference type="NCBI Taxonomy" id="32244"/>
    <lineage>
        <taxon>Eukaryota</taxon>
        <taxon>Viridiplantae</taxon>
        <taxon>Streptophyta</taxon>
        <taxon>Embryophyta</taxon>
        <taxon>Tracheophyta</taxon>
        <taxon>Spermatophyta</taxon>
        <taxon>Magnoliopsida</taxon>
        <taxon>eudicotyledons</taxon>
        <taxon>Gunneridae</taxon>
        <taxon>Pentapetalae</taxon>
        <taxon>rosids</taxon>
        <taxon>fabids</taxon>
        <taxon>Fabales</taxon>
        <taxon>Quillajaceae</taxon>
        <taxon>Quillaja</taxon>
    </lineage>
</organism>
<reference evidence="1 2" key="1">
    <citation type="journal article" date="2023" name="Science">
        <title>Elucidation of the pathway for biosynthesis of saponin adjuvants from the soapbark tree.</title>
        <authorList>
            <person name="Reed J."/>
            <person name="Orme A."/>
            <person name="El-Demerdash A."/>
            <person name="Owen C."/>
            <person name="Martin L.B.B."/>
            <person name="Misra R.C."/>
            <person name="Kikuchi S."/>
            <person name="Rejzek M."/>
            <person name="Martin A.C."/>
            <person name="Harkess A."/>
            <person name="Leebens-Mack J."/>
            <person name="Louveau T."/>
            <person name="Stephenson M.J."/>
            <person name="Osbourn A."/>
        </authorList>
    </citation>
    <scope>NUCLEOTIDE SEQUENCE [LARGE SCALE GENOMIC DNA]</scope>
    <source>
        <strain evidence="1">S10</strain>
    </source>
</reference>
<name>A0AAD7QLF1_QUISA</name>
<evidence type="ECO:0000313" key="2">
    <source>
        <dbReference type="Proteomes" id="UP001163823"/>
    </source>
</evidence>
<comment type="caution">
    <text evidence="1">The sequence shown here is derived from an EMBL/GenBank/DDBJ whole genome shotgun (WGS) entry which is preliminary data.</text>
</comment>
<proteinExistence type="predicted"/>
<keyword evidence="2" id="KW-1185">Reference proteome</keyword>
<dbReference type="AlphaFoldDB" id="A0AAD7QLF1"/>
<gene>
    <name evidence="1" type="ORF">O6P43_001698</name>
</gene>
<protein>
    <submittedName>
        <fullName evidence="1">Zinc finger, SWIM-type</fullName>
    </submittedName>
</protein>